<accession>A0A8J6FQD7</accession>
<name>A0A8J6FQD7_ELECQ</name>
<protein>
    <recommendedName>
        <fullName evidence="12">Cytoskeleton-associated protein 4</fullName>
    </recommendedName>
</protein>
<dbReference type="PANTHER" id="PTHR45161">
    <property type="entry name" value="CYTOSKELETON-ASSOCIATED PROTEIN 4"/>
    <property type="match status" value="1"/>
</dbReference>
<feature type="transmembrane region" description="Helical" evidence="9">
    <location>
        <begin position="56"/>
        <end position="77"/>
    </location>
</feature>
<feature type="region of interest" description="Disordered" evidence="8">
    <location>
        <begin position="1"/>
        <end position="48"/>
    </location>
</feature>
<dbReference type="GO" id="GO:0005886">
    <property type="term" value="C:plasma membrane"/>
    <property type="evidence" value="ECO:0007669"/>
    <property type="project" value="UniProtKB-SubCell"/>
</dbReference>
<keyword evidence="9" id="KW-1133">Transmembrane helix</keyword>
<keyword evidence="6 9" id="KW-0472">Membrane</keyword>
<comment type="subcellular location">
    <subcellularLocation>
        <location evidence="1">Cell membrane</location>
    </subcellularLocation>
    <subcellularLocation>
        <location evidence="2">Cytoplasm</location>
    </subcellularLocation>
</comment>
<evidence type="ECO:0000256" key="1">
    <source>
        <dbReference type="ARBA" id="ARBA00004236"/>
    </source>
</evidence>
<evidence type="ECO:0000256" key="5">
    <source>
        <dbReference type="ARBA" id="ARBA00022553"/>
    </source>
</evidence>
<organism evidence="10 11">
    <name type="scientific">Eleutherodactylus coqui</name>
    <name type="common">Puerto Rican coqui</name>
    <dbReference type="NCBI Taxonomy" id="57060"/>
    <lineage>
        <taxon>Eukaryota</taxon>
        <taxon>Metazoa</taxon>
        <taxon>Chordata</taxon>
        <taxon>Craniata</taxon>
        <taxon>Vertebrata</taxon>
        <taxon>Euteleostomi</taxon>
        <taxon>Amphibia</taxon>
        <taxon>Batrachia</taxon>
        <taxon>Anura</taxon>
        <taxon>Neobatrachia</taxon>
        <taxon>Hyloidea</taxon>
        <taxon>Eleutherodactylidae</taxon>
        <taxon>Eleutherodactylinae</taxon>
        <taxon>Eleutherodactylus</taxon>
        <taxon>Eleutherodactylus</taxon>
    </lineage>
</organism>
<dbReference type="AlphaFoldDB" id="A0A8J6FQD7"/>
<evidence type="ECO:0000256" key="3">
    <source>
        <dbReference type="ARBA" id="ARBA00022475"/>
    </source>
</evidence>
<proteinExistence type="predicted"/>
<evidence type="ECO:0008006" key="12">
    <source>
        <dbReference type="Google" id="ProtNLM"/>
    </source>
</evidence>
<feature type="coiled-coil region" evidence="7">
    <location>
        <begin position="444"/>
        <end position="546"/>
    </location>
</feature>
<evidence type="ECO:0000313" key="10">
    <source>
        <dbReference type="EMBL" id="KAG9491095.1"/>
    </source>
</evidence>
<feature type="coiled-coil region" evidence="7">
    <location>
        <begin position="265"/>
        <end position="331"/>
    </location>
</feature>
<evidence type="ECO:0000256" key="9">
    <source>
        <dbReference type="SAM" id="Phobius"/>
    </source>
</evidence>
<keyword evidence="3" id="KW-1003">Cell membrane</keyword>
<evidence type="ECO:0000256" key="2">
    <source>
        <dbReference type="ARBA" id="ARBA00004496"/>
    </source>
</evidence>
<evidence type="ECO:0000256" key="8">
    <source>
        <dbReference type="SAM" id="MobiDB-lite"/>
    </source>
</evidence>
<evidence type="ECO:0000256" key="7">
    <source>
        <dbReference type="SAM" id="Coils"/>
    </source>
</evidence>
<feature type="compositionally biased region" description="Low complexity" evidence="8">
    <location>
        <begin position="33"/>
        <end position="48"/>
    </location>
</feature>
<evidence type="ECO:0000313" key="11">
    <source>
        <dbReference type="Proteomes" id="UP000770717"/>
    </source>
</evidence>
<dbReference type="Proteomes" id="UP000770717">
    <property type="component" value="Unassembled WGS sequence"/>
</dbReference>
<dbReference type="Gene3D" id="1.10.287.1490">
    <property type="match status" value="1"/>
</dbReference>
<dbReference type="PANTHER" id="PTHR45161:SF1">
    <property type="entry name" value="CYTOSKELETON-ASSOCIATED PROTEIN 4"/>
    <property type="match status" value="1"/>
</dbReference>
<keyword evidence="7" id="KW-0175">Coiled coil</keyword>
<dbReference type="EMBL" id="WNTK01000002">
    <property type="protein sequence ID" value="KAG9491095.1"/>
    <property type="molecule type" value="Genomic_DNA"/>
</dbReference>
<keyword evidence="9" id="KW-0812">Transmembrane</keyword>
<keyword evidence="5" id="KW-0597">Phosphoprotein</keyword>
<sequence>MASARHRNKSTSPESNSQAAAAGNDVAKKTPKPNKGSSSSSSSSASSGKSKVFSKLLTFLFYVVVIAVAASTGWLVYNLLEEVSLINLKLSHLSHQKGELAETVNTLQKQVDLLEKTVGRVEFISKDIQEKQQRHDTSIKNCEKELDVVGVVLKKLQKDLSNVIQDVKDQGDRDLDLFDKTMREKFTELNNSINEDLSELSEVQKSSQEEINIVKAKITSLGDLNGIEDDVKALKDLSTQLKSSFKSKEESIEWLMNNSLNVDSVTANSNEIEALKNEQNNLKRDVEEQKVAVKNMEKILTNGDSNLKGELERVIQEFEQISSSVKEMEGNYISANNDLLKEIETNQDGIELRLKPLESTLEKLNNEASLKTSFEAYSKRLNAVEEAITGLKHGSSSTGQGSPEVSATLSTVTEAQQALFQEVNKLRSSIAVLPNAASDFEKLQVDMTSVLESHKQQIEELKDDYEQLKSNAASSDRAPGIDGLSSSIQKLESDLKMMREAVDSLVAYSVKIESHDNDLSSVKESVEDLKQSTDKLLVKFEQIQERV</sequence>
<evidence type="ECO:0000256" key="4">
    <source>
        <dbReference type="ARBA" id="ARBA00022490"/>
    </source>
</evidence>
<feature type="compositionally biased region" description="Polar residues" evidence="8">
    <location>
        <begin position="10"/>
        <end position="19"/>
    </location>
</feature>
<reference evidence="10" key="1">
    <citation type="thesis" date="2020" institute="ProQuest LLC" country="789 East Eisenhower Parkway, Ann Arbor, MI, USA">
        <title>Comparative Genomics and Chromosome Evolution.</title>
        <authorList>
            <person name="Mudd A.B."/>
        </authorList>
    </citation>
    <scope>NUCLEOTIDE SEQUENCE</scope>
    <source>
        <strain evidence="10">HN-11 Male</strain>
        <tissue evidence="10">Kidney and liver</tissue>
    </source>
</reference>
<keyword evidence="11" id="KW-1185">Reference proteome</keyword>
<keyword evidence="4" id="KW-0963">Cytoplasm</keyword>
<dbReference type="OrthoDB" id="9944809at2759"/>
<comment type="caution">
    <text evidence="10">The sequence shown here is derived from an EMBL/GenBank/DDBJ whole genome shotgun (WGS) entry which is preliminary data.</text>
</comment>
<gene>
    <name evidence="10" type="ORF">GDO78_006454</name>
</gene>
<dbReference type="GO" id="GO:0005737">
    <property type="term" value="C:cytoplasm"/>
    <property type="evidence" value="ECO:0007669"/>
    <property type="project" value="UniProtKB-SubCell"/>
</dbReference>
<evidence type="ECO:0000256" key="6">
    <source>
        <dbReference type="ARBA" id="ARBA00023136"/>
    </source>
</evidence>